<evidence type="ECO:0000313" key="1">
    <source>
        <dbReference type="EMBL" id="GAJ41435.1"/>
    </source>
</evidence>
<gene>
    <name evidence="1" type="ORF">GCA01S_070_00020</name>
</gene>
<reference evidence="1 2" key="1">
    <citation type="submission" date="2014-04" db="EMBL/GenBank/DDBJ databases">
        <title>Whole genome shotgun sequence of Geobacillus caldoxylosilyticus NBRC 107762.</title>
        <authorList>
            <person name="Hosoyama A."/>
            <person name="Hosoyama Y."/>
            <person name="Katano-Makiyama Y."/>
            <person name="Tsuchikane K."/>
            <person name="Ohji S."/>
            <person name="Ichikawa N."/>
            <person name="Yamazoe A."/>
            <person name="Fujita N."/>
        </authorList>
    </citation>
    <scope>NUCLEOTIDE SEQUENCE [LARGE SCALE GENOMIC DNA]</scope>
    <source>
        <strain evidence="1 2">NBRC 107762</strain>
    </source>
</reference>
<proteinExistence type="predicted"/>
<comment type="caution">
    <text evidence="1">The sequence shown here is derived from an EMBL/GenBank/DDBJ whole genome shotgun (WGS) entry which is preliminary data.</text>
</comment>
<organism evidence="1 2">
    <name type="scientific">Parageobacillus caldoxylosilyticus NBRC 107762</name>
    <dbReference type="NCBI Taxonomy" id="1220594"/>
    <lineage>
        <taxon>Bacteria</taxon>
        <taxon>Bacillati</taxon>
        <taxon>Bacillota</taxon>
        <taxon>Bacilli</taxon>
        <taxon>Bacillales</taxon>
        <taxon>Anoxybacillaceae</taxon>
        <taxon>Saccharococcus</taxon>
    </lineage>
</organism>
<name>A0A023DJJ3_9BACL</name>
<accession>A0A023DJJ3</accession>
<evidence type="ECO:0000313" key="2">
    <source>
        <dbReference type="Proteomes" id="UP000023561"/>
    </source>
</evidence>
<protein>
    <submittedName>
        <fullName evidence="1">Uncharacterized protein</fullName>
    </submittedName>
</protein>
<keyword evidence="2" id="KW-1185">Reference proteome</keyword>
<dbReference type="Proteomes" id="UP000023561">
    <property type="component" value="Unassembled WGS sequence"/>
</dbReference>
<dbReference type="EMBL" id="BAWO01000070">
    <property type="protein sequence ID" value="GAJ41435.1"/>
    <property type="molecule type" value="Genomic_DNA"/>
</dbReference>
<sequence>MPDILVLYHVSTFFDIFFNFDFLEFIPKRVELTKISMIPKNVTIFLGPYNHNHGFLSERVNSISYQTQGIIDEKLEIILATGKGHGGH</sequence>
<dbReference type="AlphaFoldDB" id="A0A023DJJ3"/>